<dbReference type="Proteomes" id="UP001500212">
    <property type="component" value="Unassembled WGS sequence"/>
</dbReference>
<dbReference type="PANTHER" id="PTHR47691:SF3">
    <property type="entry name" value="HTH-TYPE TRANSCRIPTIONAL REGULATOR RV0890C-RELATED"/>
    <property type="match status" value="1"/>
</dbReference>
<proteinExistence type="predicted"/>
<evidence type="ECO:0000259" key="1">
    <source>
        <dbReference type="Pfam" id="PF12770"/>
    </source>
</evidence>
<organism evidence="2 3">
    <name type="scientific">Actinoallomurus liliacearum</name>
    <dbReference type="NCBI Taxonomy" id="1080073"/>
    <lineage>
        <taxon>Bacteria</taxon>
        <taxon>Bacillati</taxon>
        <taxon>Actinomycetota</taxon>
        <taxon>Actinomycetes</taxon>
        <taxon>Streptosporangiales</taxon>
        <taxon>Thermomonosporaceae</taxon>
        <taxon>Actinoallomurus</taxon>
    </lineage>
</organism>
<accession>A0ABP8U238</accession>
<gene>
    <name evidence="2" type="ORF">GCM10023195_87150</name>
</gene>
<name>A0ABP8U238_9ACTN</name>
<dbReference type="InterPro" id="IPR027417">
    <property type="entry name" value="P-loop_NTPase"/>
</dbReference>
<dbReference type="PANTHER" id="PTHR47691">
    <property type="entry name" value="REGULATOR-RELATED"/>
    <property type="match status" value="1"/>
</dbReference>
<dbReference type="Gene3D" id="3.40.50.300">
    <property type="entry name" value="P-loop containing nucleotide triphosphate hydrolases"/>
    <property type="match status" value="1"/>
</dbReference>
<dbReference type="InterPro" id="IPR024983">
    <property type="entry name" value="CHAT_dom"/>
</dbReference>
<evidence type="ECO:0000313" key="3">
    <source>
        <dbReference type="Proteomes" id="UP001500212"/>
    </source>
</evidence>
<keyword evidence="3" id="KW-1185">Reference proteome</keyword>
<dbReference type="RefSeq" id="WP_345367465.1">
    <property type="nucleotide sequence ID" value="NZ_BAABHJ010000041.1"/>
</dbReference>
<protein>
    <recommendedName>
        <fullName evidence="1">CHAT domain-containing protein</fullName>
    </recommendedName>
</protein>
<dbReference type="SUPFAM" id="SSF52540">
    <property type="entry name" value="P-loop containing nucleoside triphosphate hydrolases"/>
    <property type="match status" value="1"/>
</dbReference>
<feature type="domain" description="CHAT" evidence="1">
    <location>
        <begin position="73"/>
        <end position="358"/>
    </location>
</feature>
<dbReference type="EMBL" id="BAABHJ010000041">
    <property type="protein sequence ID" value="GAA4619301.1"/>
    <property type="molecule type" value="Genomic_DNA"/>
</dbReference>
<dbReference type="Pfam" id="PF12770">
    <property type="entry name" value="CHAT"/>
    <property type="match status" value="1"/>
</dbReference>
<reference evidence="3" key="1">
    <citation type="journal article" date="2019" name="Int. J. Syst. Evol. Microbiol.">
        <title>The Global Catalogue of Microorganisms (GCM) 10K type strain sequencing project: providing services to taxonomists for standard genome sequencing and annotation.</title>
        <authorList>
            <consortium name="The Broad Institute Genomics Platform"/>
            <consortium name="The Broad Institute Genome Sequencing Center for Infectious Disease"/>
            <person name="Wu L."/>
            <person name="Ma J."/>
        </authorList>
    </citation>
    <scope>NUCLEOTIDE SEQUENCE [LARGE SCALE GENOMIC DNA]</scope>
    <source>
        <strain evidence="3">JCM 17938</strain>
    </source>
</reference>
<comment type="caution">
    <text evidence="2">The sequence shown here is derived from an EMBL/GenBank/DDBJ whole genome shotgun (WGS) entry which is preliminary data.</text>
</comment>
<evidence type="ECO:0000313" key="2">
    <source>
        <dbReference type="EMBL" id="GAA4619301.1"/>
    </source>
</evidence>
<sequence length="1397" mass="149813">MTAAIMLRAVDFDGPERWRWELSDADGALIAAHDVRLDGADWRYEAFGDLYGYLQWRAAPDRRLAAETEIVEEVGRWAGEQVFGPVGAALADRAPLTVLVDVPDAAHLVAYRPLELAHVRGTPLVSHGVSLVLRVGTEPPRAARPVEERLRVLGLFSLPVGSSALNLRKERHELTALLRRIAAVGGRAVELRALQYGVTPDRLREVVEDGDGWDVLHLSGHGDRGGFLLENPDGTPLPVPAEQLADWLRPLGERLKLAVLSSCSSAALTAAEHLRVLGLEPSVRANPPADVDEPMRETPPPTLAAALTGRLGCAVVAMRYPVADEFAIALGNGLYERLIRHGQPLATALTRAVREAVAVPPTPDRPPLSVATPALFGSSARDLRLSAPRERPPAFAEEVKLRDLPPQPDRFVGRVGVMATASEVLAPESRRSGLVLHGMAGAGKTSCAAELAYTHADTFPAVVWYEAPEESQDITGALSGLALRLEGHIEGLRLVHLLDDDAALRAELPKLTEYLERKRVLVVVDNAETLLTAAGEWRDPRWSSMVDALTAHQGYSRLVVTSRVRLVGLRPGVDVQPIHALSRDEAVLLTRELPNLRALMDGTARVDVDAGRRLVVRVLAAAQGHPKLLELADAQAADRTLLSGLTAAAAGVWDGADRSPDDFLRTGEPGTAAEDYLAVLRIWTERIVGRLSASVRDLFAFLCCLEPADRHVGVAIRTWPALRERLRRSVRASDVTAGTAVLRAQGLLEVHQGGAYEIHPGVAGAGRAMAGPEFREAVDAELGAFWSEQMEAAGAPGPHQGSEEMVAGMGLSAVPYLLRLGRSEQAGRALGIAVTRNPTRETAFQALPTLRRLLEEAMGTEEETEAHGRLARALKHVDPAAAERHVRAAREAALRQGNHWNIAAAAVELVDVCLHNGDANEALRFAEEAIDHSRRAGAGPWTVLIGELARVKALLLLGRMAEGLAEIDRLWRRVDEIPADGGPVEAVRPRQVVEELLGIGVAAATQLGQSEQALRMHEDRIAAMRGRDADADEILWVEVSICGLLMELDRVEEARAILERSRAAFARSGDLRRLGAILGHLADAEAARGHPEVAVGLRRDALRYAYAQGLASAPLHDHYRLAEQLEQTGETAGAVAHFLAAAAIGAVAGMEWAMSGGARRAGRLIRGSADADIAPGDLADLCRRVGTVPGVALDALLERLVPAPERRESLWAGIVAAAQGPDLVADGAFAAANLAAWEAAIAGILAARTDPEAASAIDAHLVSCAENLFIAPLATALRRIRAGERDERLLEDLEPWARAVVSRALDALAGRVAVPVELWHAIPAGPLLGDIVLALCGHSEADARALRQLDDLTRRRWRPALVRVLREIFDGARAPEAGAGLEDPLDRAIVAVVLANV</sequence>